<comment type="caution">
    <text evidence="4">The sequence shown here is derived from an EMBL/GenBank/DDBJ whole genome shotgun (WGS) entry which is preliminary data.</text>
</comment>
<evidence type="ECO:0000256" key="3">
    <source>
        <dbReference type="ARBA" id="ARBA00022691"/>
    </source>
</evidence>
<evidence type="ECO:0000313" key="5">
    <source>
        <dbReference type="Proteomes" id="UP001296706"/>
    </source>
</evidence>
<dbReference type="InterPro" id="IPR029063">
    <property type="entry name" value="SAM-dependent_MTases_sf"/>
</dbReference>
<keyword evidence="3" id="KW-0949">S-adenosyl-L-methionine</keyword>
<keyword evidence="1" id="KW-0489">Methyltransferase</keyword>
<evidence type="ECO:0000256" key="1">
    <source>
        <dbReference type="ARBA" id="ARBA00022603"/>
    </source>
</evidence>
<dbReference type="CDD" id="cd02440">
    <property type="entry name" value="AdoMet_MTases"/>
    <property type="match status" value="1"/>
</dbReference>
<keyword evidence="2" id="KW-0808">Transferase</keyword>
<dbReference type="InterPro" id="IPR050362">
    <property type="entry name" value="Cation-dep_OMT"/>
</dbReference>
<sequence length="216" mass="22302">MTGRPDSAPDPWALRDHVEGYLPEDDVLLAARASAARRGNAPVGPGAGAGLRFLAAGTAARAVVEVGTGMGVSGLWLLRGMAGDGVLTSIDIDPENQRAARQSFTAAGYGPSRLRLINGLGLEVLPRLTDGGYDLVFVDAGPADYPRYLDEAVRLLRGGGIIALHGVLSPGVLDPDVTDPGTVALREVARQVRDDDRLAPVLLPLGGGLLAAVKTA</sequence>
<dbReference type="EMBL" id="JAAXKY010000051">
    <property type="protein sequence ID" value="NMH78771.1"/>
    <property type="molecule type" value="Genomic_DNA"/>
</dbReference>
<name>A0ABX1RG25_9PSEU</name>
<dbReference type="SUPFAM" id="SSF53335">
    <property type="entry name" value="S-adenosyl-L-methionine-dependent methyltransferases"/>
    <property type="match status" value="1"/>
</dbReference>
<dbReference type="Pfam" id="PF01596">
    <property type="entry name" value="Methyltransf_3"/>
    <property type="match status" value="1"/>
</dbReference>
<gene>
    <name evidence="4" type="ORF">HF577_16980</name>
</gene>
<evidence type="ECO:0000313" key="4">
    <source>
        <dbReference type="EMBL" id="NMH78771.1"/>
    </source>
</evidence>
<dbReference type="RefSeq" id="WP_169396834.1">
    <property type="nucleotide sequence ID" value="NZ_BAAAJH010000012.1"/>
</dbReference>
<protein>
    <submittedName>
        <fullName evidence="4">O-methyltransferase</fullName>
    </submittedName>
</protein>
<evidence type="ECO:0000256" key="2">
    <source>
        <dbReference type="ARBA" id="ARBA00022679"/>
    </source>
</evidence>
<organism evidence="4 5">
    <name type="scientific">Pseudonocardia xinjiangensis</name>
    <dbReference type="NCBI Taxonomy" id="75289"/>
    <lineage>
        <taxon>Bacteria</taxon>
        <taxon>Bacillati</taxon>
        <taxon>Actinomycetota</taxon>
        <taxon>Actinomycetes</taxon>
        <taxon>Pseudonocardiales</taxon>
        <taxon>Pseudonocardiaceae</taxon>
        <taxon>Pseudonocardia</taxon>
    </lineage>
</organism>
<dbReference type="InterPro" id="IPR002935">
    <property type="entry name" value="SAM_O-MeTrfase"/>
</dbReference>
<keyword evidence="5" id="KW-1185">Reference proteome</keyword>
<dbReference type="PANTHER" id="PTHR10509">
    <property type="entry name" value="O-METHYLTRANSFERASE-RELATED"/>
    <property type="match status" value="1"/>
</dbReference>
<dbReference type="PANTHER" id="PTHR10509:SF85">
    <property type="entry name" value="O-METHYLTRANSFERASE RV1220C-RELATED"/>
    <property type="match status" value="1"/>
</dbReference>
<dbReference type="PROSITE" id="PS51682">
    <property type="entry name" value="SAM_OMT_I"/>
    <property type="match status" value="1"/>
</dbReference>
<proteinExistence type="predicted"/>
<accession>A0ABX1RG25</accession>
<reference evidence="4 5" key="1">
    <citation type="submission" date="2020-04" db="EMBL/GenBank/DDBJ databases">
        <authorList>
            <person name="Klaysubun C."/>
            <person name="Duangmal K."/>
            <person name="Lipun K."/>
        </authorList>
    </citation>
    <scope>NUCLEOTIDE SEQUENCE [LARGE SCALE GENOMIC DNA]</scope>
    <source>
        <strain evidence="4 5">JCM 11839</strain>
    </source>
</reference>
<dbReference type="Proteomes" id="UP001296706">
    <property type="component" value="Unassembled WGS sequence"/>
</dbReference>
<dbReference type="Gene3D" id="3.40.50.150">
    <property type="entry name" value="Vaccinia Virus protein VP39"/>
    <property type="match status" value="1"/>
</dbReference>